<sequence>MSVLLEPSLRLSEKALDTVVKTEPVPIVLMDSSKPNKKPKKEIRTATGFDNDDEAFCCGGGGSGGGFRSCFGGGRKK</sequence>
<dbReference type="RefSeq" id="XP_028472588.1">
    <property type="nucleotide sequence ID" value="XM_028619092.1"/>
</dbReference>
<dbReference type="AlphaFoldDB" id="A0A427XEV4"/>
<evidence type="ECO:0000313" key="1">
    <source>
        <dbReference type="EMBL" id="RSH77441.1"/>
    </source>
</evidence>
<name>A0A427XEV4_9TREE</name>
<proteinExistence type="predicted"/>
<evidence type="ECO:0000313" key="2">
    <source>
        <dbReference type="Proteomes" id="UP000279236"/>
    </source>
</evidence>
<dbReference type="Proteomes" id="UP000279236">
    <property type="component" value="Unassembled WGS sequence"/>
</dbReference>
<reference evidence="1 2" key="1">
    <citation type="submission" date="2018-11" db="EMBL/GenBank/DDBJ databases">
        <title>Genome sequence of Apiotrichum porosum DSM 27194.</title>
        <authorList>
            <person name="Aliyu H."/>
            <person name="Gorte O."/>
            <person name="Ochsenreither K."/>
        </authorList>
    </citation>
    <scope>NUCLEOTIDE SEQUENCE [LARGE SCALE GENOMIC DNA]</scope>
    <source>
        <strain evidence="1 2">DSM 27194</strain>
    </source>
</reference>
<accession>A0A427XEV4</accession>
<organism evidence="1 2">
    <name type="scientific">Apiotrichum porosum</name>
    <dbReference type="NCBI Taxonomy" id="105984"/>
    <lineage>
        <taxon>Eukaryota</taxon>
        <taxon>Fungi</taxon>
        <taxon>Dikarya</taxon>
        <taxon>Basidiomycota</taxon>
        <taxon>Agaricomycotina</taxon>
        <taxon>Tremellomycetes</taxon>
        <taxon>Trichosporonales</taxon>
        <taxon>Trichosporonaceae</taxon>
        <taxon>Apiotrichum</taxon>
    </lineage>
</organism>
<protein>
    <submittedName>
        <fullName evidence="1">Uncharacterized protein</fullName>
    </submittedName>
</protein>
<dbReference type="GeneID" id="39587956"/>
<gene>
    <name evidence="1" type="ORF">EHS24_003413</name>
</gene>
<comment type="caution">
    <text evidence="1">The sequence shown here is derived from an EMBL/GenBank/DDBJ whole genome shotgun (WGS) entry which is preliminary data.</text>
</comment>
<keyword evidence="2" id="KW-1185">Reference proteome</keyword>
<dbReference type="EMBL" id="RSCE01000016">
    <property type="protein sequence ID" value="RSH77441.1"/>
    <property type="molecule type" value="Genomic_DNA"/>
</dbReference>